<reference evidence="2 5" key="1">
    <citation type="submission" date="2016-04" db="EMBL/GenBank/DDBJ databases">
        <authorList>
            <person name="Evans L.H."/>
            <person name="Alamgir A."/>
            <person name="Owens N."/>
            <person name="Weber N.D."/>
            <person name="Virtaneva K."/>
            <person name="Barbian K."/>
            <person name="Babar A."/>
            <person name="Rosenke K."/>
        </authorList>
    </citation>
    <scope>NUCLEOTIDE SEQUENCE [LARGE SCALE GENOMIC DNA]</scope>
    <source>
        <strain evidence="2">S5</strain>
        <strain evidence="5">S5(T) (JCM 30642 \VKM B-2941)</strain>
    </source>
</reference>
<reference evidence="3" key="2">
    <citation type="submission" date="2016-06" db="EMBL/GenBank/DDBJ databases">
        <authorList>
            <person name="Olsen C.W."/>
            <person name="Carey S."/>
            <person name="Hinshaw L."/>
            <person name="Karasin A.I."/>
        </authorList>
    </citation>
    <scope>NUCLEOTIDE SEQUENCE [LARGE SCALE GENOMIC DNA]</scope>
    <source>
        <strain evidence="3">PM4</strain>
    </source>
</reference>
<evidence type="ECO:0000313" key="3">
    <source>
        <dbReference type="EMBL" id="SJK83923.1"/>
    </source>
</evidence>
<gene>
    <name evidence="3" type="ORF">CPM_0019</name>
    <name evidence="2" type="ORF">CSP5_0019</name>
</gene>
<comment type="catalytic activity">
    <reaction evidence="1">
        <text>Endonucleolytic cleavage at a junction such as a reciprocal single-stranded crossover between two homologous DNA duplexes (Holliday junction).</text>
        <dbReference type="EC" id="3.1.21.10"/>
    </reaction>
</comment>
<reference evidence="4" key="3">
    <citation type="submission" date="2016-06" db="EMBL/GenBank/DDBJ databases">
        <authorList>
            <person name="Toshchakov V.S."/>
        </authorList>
    </citation>
    <scope>NUCLEOTIDE SEQUENCE [LARGE SCALE GENOMIC DNA]</scope>
    <source>
        <strain>PM4 (JCM 30641</strain>
        <strain evidence="4">\VKM B-2940)</strain>
    </source>
</reference>
<dbReference type="Gene3D" id="3.40.1350.10">
    <property type="match status" value="1"/>
</dbReference>
<dbReference type="Pfam" id="PF01870">
    <property type="entry name" value="Hjc"/>
    <property type="match status" value="1"/>
</dbReference>
<dbReference type="InterPro" id="IPR011856">
    <property type="entry name" value="tRNA_endonuc-like_dom_sf"/>
</dbReference>
<accession>A0A1N5RZP4</accession>
<dbReference type="STRING" id="1673428.CPM_0019"/>
<dbReference type="KEGG" id="cdiv:CPM_0019"/>
<dbReference type="EMBL" id="LT719092">
    <property type="protein sequence ID" value="SJK83923.1"/>
    <property type="molecule type" value="Genomic_DNA"/>
</dbReference>
<protein>
    <submittedName>
        <fullName evidence="2">Holliday junction resolvase</fullName>
    </submittedName>
</protein>
<evidence type="ECO:0000313" key="2">
    <source>
        <dbReference type="EMBL" id="SIM29233.1"/>
    </source>
</evidence>
<organism evidence="2 5">
    <name type="scientific">Cuniculiplasma divulgatum</name>
    <dbReference type="NCBI Taxonomy" id="1673428"/>
    <lineage>
        <taxon>Archaea</taxon>
        <taxon>Methanobacteriati</taxon>
        <taxon>Thermoplasmatota</taxon>
        <taxon>Thermoplasmata</taxon>
        <taxon>Thermoplasmatales</taxon>
        <taxon>Cuniculiplasmataceae</taxon>
        <taxon>Cuniculiplasma</taxon>
    </lineage>
</organism>
<dbReference type="AlphaFoldDB" id="A0A1N5RZP4"/>
<dbReference type="GO" id="GO:0008821">
    <property type="term" value="F:crossover junction DNA endonuclease activity"/>
    <property type="evidence" value="ECO:0007669"/>
    <property type="project" value="UniProtKB-EC"/>
</dbReference>
<name>A0A1N5RZP4_9ARCH</name>
<dbReference type="Proteomes" id="UP000195607">
    <property type="component" value="Chromosome I"/>
</dbReference>
<sequence length="174" mass="19802">MLNGSIYERELVSILSGSQKVIGKLSKKLDFLSKEAYEHLIKYPFFVTRAAGSKGADLIAVRFDMSMVIEVKSSQNPVLAFSSSSGKNQDQAERLAKKCLNSGIFLIYAFRLKNTEGDPWRMFKVPGEPMGRYRNLYNILPQIEITRNENFVMKWEDGAPLSNMLKYLMESNSK</sequence>
<dbReference type="GO" id="GO:0003676">
    <property type="term" value="F:nucleic acid binding"/>
    <property type="evidence" value="ECO:0007669"/>
    <property type="project" value="InterPro"/>
</dbReference>
<dbReference type="EMBL" id="LT671858">
    <property type="protein sequence ID" value="SIM29233.1"/>
    <property type="molecule type" value="Genomic_DNA"/>
</dbReference>
<dbReference type="InterPro" id="IPR002732">
    <property type="entry name" value="Hjc"/>
</dbReference>
<keyword evidence="4" id="KW-1185">Reference proteome</keyword>
<proteinExistence type="predicted"/>
<dbReference type="Proteomes" id="UP000187822">
    <property type="component" value="Chromosome I"/>
</dbReference>
<evidence type="ECO:0000256" key="1">
    <source>
        <dbReference type="ARBA" id="ARBA00029354"/>
    </source>
</evidence>
<dbReference type="InterPro" id="IPR011335">
    <property type="entry name" value="Restrct_endonuc-II-like"/>
</dbReference>
<evidence type="ECO:0000313" key="4">
    <source>
        <dbReference type="Proteomes" id="UP000187822"/>
    </source>
</evidence>
<evidence type="ECO:0000313" key="5">
    <source>
        <dbReference type="Proteomes" id="UP000195607"/>
    </source>
</evidence>
<dbReference type="SUPFAM" id="SSF52980">
    <property type="entry name" value="Restriction endonuclease-like"/>
    <property type="match status" value="1"/>
</dbReference>